<dbReference type="UniPathway" id="UPA00277">
    <property type="reaction ID" value="UER00407"/>
</dbReference>
<evidence type="ECO:0000256" key="1">
    <source>
        <dbReference type="ARBA" id="ARBA00004726"/>
    </source>
</evidence>
<dbReference type="PIRSF" id="PIRSF004491">
    <property type="entry name" value="FAD_Synth"/>
    <property type="match status" value="1"/>
</dbReference>
<keyword evidence="3 14" id="KW-0285">Flavoprotein</keyword>
<dbReference type="EMBL" id="CACRSL010000003">
    <property type="protein sequence ID" value="VYT02944.1"/>
    <property type="molecule type" value="Genomic_DNA"/>
</dbReference>
<dbReference type="GO" id="GO:0006747">
    <property type="term" value="P:FAD biosynthetic process"/>
    <property type="evidence" value="ECO:0007669"/>
    <property type="project" value="UniProtKB-UniRule"/>
</dbReference>
<keyword evidence="8 14" id="KW-0418">Kinase</keyword>
<keyword evidence="7 14" id="KW-0547">Nucleotide-binding</keyword>
<keyword evidence="4 14" id="KW-0288">FMN</keyword>
<evidence type="ECO:0000256" key="14">
    <source>
        <dbReference type="PIRNR" id="PIRNR004491"/>
    </source>
</evidence>
<dbReference type="Gene3D" id="3.40.50.620">
    <property type="entry name" value="HUPs"/>
    <property type="match status" value="1"/>
</dbReference>
<dbReference type="EC" id="2.7.1.26" evidence="14"/>
<dbReference type="UniPathway" id="UPA00276">
    <property type="reaction ID" value="UER00406"/>
</dbReference>
<evidence type="ECO:0000256" key="12">
    <source>
        <dbReference type="ARBA" id="ARBA00047880"/>
    </source>
</evidence>
<dbReference type="PANTHER" id="PTHR22749:SF6">
    <property type="entry name" value="RIBOFLAVIN KINASE"/>
    <property type="match status" value="1"/>
</dbReference>
<evidence type="ECO:0000256" key="4">
    <source>
        <dbReference type="ARBA" id="ARBA00022643"/>
    </source>
</evidence>
<sequence length="307" mass="33419">MITTESLEENLPAGPSAIALGLFDGVHRGHQAVIGAAVAQRGAGLIPCVFTFTTIGGAPESKRDFSLLQTEAQKEKTLERLGVEWVITPDFSCFRGMSPQDFVTQILVEKMNAKFIACGEDFHFGKDAAGSARDLQEICAPLGVEVQLVPPVLEEGEPISSTRIRRALREGEVEAVDRLLGRPFAIEGEVIHGRQLGRAMGCPTTNQRFPIGMTIPKFGVYAVVVTLPDGRRYTGAANVGVKPTVGSEEVLCETLLNGFSGDLYGQNLTVEFHRFIRGEQKFPSLEELFDTIRENARQAGEICREAL</sequence>
<evidence type="ECO:0000256" key="3">
    <source>
        <dbReference type="ARBA" id="ARBA00022630"/>
    </source>
</evidence>
<name>A0A6N2TAY5_9FIRM</name>
<comment type="pathway">
    <text evidence="2 14">Cofactor biosynthesis; FMN biosynthesis; FMN from riboflavin (ATP route): step 1/1.</text>
</comment>
<proteinExistence type="inferred from homology"/>
<comment type="pathway">
    <text evidence="1 14">Cofactor biosynthesis; FAD biosynthesis; FAD from FMN: step 1/1.</text>
</comment>
<keyword evidence="10 14" id="KW-0067">ATP-binding</keyword>
<evidence type="ECO:0000259" key="15">
    <source>
        <dbReference type="SMART" id="SM00904"/>
    </source>
</evidence>
<comment type="catalytic activity">
    <reaction evidence="13 14">
        <text>FMN + ATP + H(+) = FAD + diphosphate</text>
        <dbReference type="Rhea" id="RHEA:17237"/>
        <dbReference type="ChEBI" id="CHEBI:15378"/>
        <dbReference type="ChEBI" id="CHEBI:30616"/>
        <dbReference type="ChEBI" id="CHEBI:33019"/>
        <dbReference type="ChEBI" id="CHEBI:57692"/>
        <dbReference type="ChEBI" id="CHEBI:58210"/>
        <dbReference type="EC" id="2.7.7.2"/>
    </reaction>
</comment>
<evidence type="ECO:0000256" key="9">
    <source>
        <dbReference type="ARBA" id="ARBA00022827"/>
    </source>
</evidence>
<dbReference type="GO" id="GO:0009398">
    <property type="term" value="P:FMN biosynthetic process"/>
    <property type="evidence" value="ECO:0007669"/>
    <property type="project" value="UniProtKB-UniRule"/>
</dbReference>
<dbReference type="InterPro" id="IPR023465">
    <property type="entry name" value="Riboflavin_kinase_dom_sf"/>
</dbReference>
<comment type="catalytic activity">
    <reaction evidence="12 14">
        <text>riboflavin + ATP = FMN + ADP + H(+)</text>
        <dbReference type="Rhea" id="RHEA:14357"/>
        <dbReference type="ChEBI" id="CHEBI:15378"/>
        <dbReference type="ChEBI" id="CHEBI:30616"/>
        <dbReference type="ChEBI" id="CHEBI:57986"/>
        <dbReference type="ChEBI" id="CHEBI:58210"/>
        <dbReference type="ChEBI" id="CHEBI:456216"/>
        <dbReference type="EC" id="2.7.1.26"/>
    </reaction>
</comment>
<evidence type="ECO:0000256" key="10">
    <source>
        <dbReference type="ARBA" id="ARBA00022840"/>
    </source>
</evidence>
<evidence type="ECO:0000256" key="7">
    <source>
        <dbReference type="ARBA" id="ARBA00022741"/>
    </source>
</evidence>
<keyword evidence="5 14" id="KW-0808">Transferase</keyword>
<dbReference type="Pfam" id="PF06574">
    <property type="entry name" value="FAD_syn"/>
    <property type="match status" value="1"/>
</dbReference>
<dbReference type="PANTHER" id="PTHR22749">
    <property type="entry name" value="RIBOFLAVIN KINASE/FMN ADENYLYLTRANSFERASE"/>
    <property type="match status" value="1"/>
</dbReference>
<organism evidence="16">
    <name type="scientific">uncultured Anaerotruncus sp</name>
    <dbReference type="NCBI Taxonomy" id="905011"/>
    <lineage>
        <taxon>Bacteria</taxon>
        <taxon>Bacillati</taxon>
        <taxon>Bacillota</taxon>
        <taxon>Clostridia</taxon>
        <taxon>Eubacteriales</taxon>
        <taxon>Oscillospiraceae</taxon>
        <taxon>Anaerotruncus</taxon>
        <taxon>environmental samples</taxon>
    </lineage>
</organism>
<evidence type="ECO:0000256" key="2">
    <source>
        <dbReference type="ARBA" id="ARBA00005201"/>
    </source>
</evidence>
<evidence type="ECO:0000256" key="13">
    <source>
        <dbReference type="ARBA" id="ARBA00049494"/>
    </source>
</evidence>
<evidence type="ECO:0000256" key="8">
    <source>
        <dbReference type="ARBA" id="ARBA00022777"/>
    </source>
</evidence>
<dbReference type="SUPFAM" id="SSF52374">
    <property type="entry name" value="Nucleotidylyl transferase"/>
    <property type="match status" value="1"/>
</dbReference>
<evidence type="ECO:0000313" key="16">
    <source>
        <dbReference type="EMBL" id="VYT02944.1"/>
    </source>
</evidence>
<dbReference type="AlphaFoldDB" id="A0A6N2TAY5"/>
<dbReference type="GO" id="GO:0008531">
    <property type="term" value="F:riboflavin kinase activity"/>
    <property type="evidence" value="ECO:0007669"/>
    <property type="project" value="UniProtKB-UniRule"/>
</dbReference>
<reference evidence="16" key="1">
    <citation type="submission" date="2019-11" db="EMBL/GenBank/DDBJ databases">
        <authorList>
            <person name="Feng L."/>
        </authorList>
    </citation>
    <scope>NUCLEOTIDE SEQUENCE</scope>
    <source>
        <strain evidence="16">AundefinedLFYP135</strain>
    </source>
</reference>
<keyword evidence="6 14" id="KW-0548">Nucleotidyltransferase</keyword>
<keyword evidence="11" id="KW-0511">Multifunctional enzyme</keyword>
<dbReference type="Gene3D" id="2.40.30.30">
    <property type="entry name" value="Riboflavin kinase-like"/>
    <property type="match status" value="1"/>
</dbReference>
<dbReference type="SMART" id="SM00904">
    <property type="entry name" value="Flavokinase"/>
    <property type="match status" value="1"/>
</dbReference>
<dbReference type="CDD" id="cd02064">
    <property type="entry name" value="FAD_synthetase_N"/>
    <property type="match status" value="1"/>
</dbReference>
<gene>
    <name evidence="16" type="primary">ribF</name>
    <name evidence="16" type="ORF">AULFYP135_01355</name>
</gene>
<evidence type="ECO:0000256" key="5">
    <source>
        <dbReference type="ARBA" id="ARBA00022679"/>
    </source>
</evidence>
<comment type="similarity">
    <text evidence="14">Belongs to the ribF family.</text>
</comment>
<dbReference type="InterPro" id="IPR015864">
    <property type="entry name" value="FAD_synthase"/>
</dbReference>
<feature type="domain" description="Riboflavin kinase" evidence="15">
    <location>
        <begin position="179"/>
        <end position="304"/>
    </location>
</feature>
<accession>A0A6N2TAY5</accession>
<dbReference type="GO" id="GO:0009231">
    <property type="term" value="P:riboflavin biosynthetic process"/>
    <property type="evidence" value="ECO:0007669"/>
    <property type="project" value="InterPro"/>
</dbReference>
<evidence type="ECO:0000256" key="11">
    <source>
        <dbReference type="ARBA" id="ARBA00023268"/>
    </source>
</evidence>
<dbReference type="InterPro" id="IPR015865">
    <property type="entry name" value="Riboflavin_kinase_bac/euk"/>
</dbReference>
<dbReference type="SUPFAM" id="SSF82114">
    <property type="entry name" value="Riboflavin kinase-like"/>
    <property type="match status" value="1"/>
</dbReference>
<keyword evidence="9 14" id="KW-0274">FAD</keyword>
<dbReference type="GO" id="GO:0005524">
    <property type="term" value="F:ATP binding"/>
    <property type="evidence" value="ECO:0007669"/>
    <property type="project" value="UniProtKB-UniRule"/>
</dbReference>
<evidence type="ECO:0000256" key="6">
    <source>
        <dbReference type="ARBA" id="ARBA00022695"/>
    </source>
</evidence>
<dbReference type="GO" id="GO:0003919">
    <property type="term" value="F:FMN adenylyltransferase activity"/>
    <property type="evidence" value="ECO:0007669"/>
    <property type="project" value="UniProtKB-UniRule"/>
</dbReference>
<protein>
    <recommendedName>
        <fullName evidence="14">Riboflavin biosynthesis protein</fullName>
    </recommendedName>
    <domain>
        <recommendedName>
            <fullName evidence="14">Riboflavin kinase</fullName>
            <ecNumber evidence="14">2.7.1.26</ecNumber>
        </recommendedName>
        <alternativeName>
            <fullName evidence="14">Flavokinase</fullName>
        </alternativeName>
    </domain>
    <domain>
        <recommendedName>
            <fullName evidence="14">FMN adenylyltransferase</fullName>
            <ecNumber evidence="14">2.7.7.2</ecNumber>
        </recommendedName>
        <alternativeName>
            <fullName evidence="14">FAD pyrophosphorylase</fullName>
        </alternativeName>
        <alternativeName>
            <fullName evidence="14">FAD synthase</fullName>
        </alternativeName>
    </domain>
</protein>
<dbReference type="NCBIfam" id="TIGR00083">
    <property type="entry name" value="ribF"/>
    <property type="match status" value="1"/>
</dbReference>
<dbReference type="InterPro" id="IPR002606">
    <property type="entry name" value="Riboflavin_kinase_bac"/>
</dbReference>
<dbReference type="InterPro" id="IPR014729">
    <property type="entry name" value="Rossmann-like_a/b/a_fold"/>
</dbReference>
<dbReference type="Pfam" id="PF01687">
    <property type="entry name" value="Flavokinase"/>
    <property type="match status" value="1"/>
</dbReference>
<dbReference type="InterPro" id="IPR023468">
    <property type="entry name" value="Riboflavin_kinase"/>
</dbReference>
<dbReference type="EC" id="2.7.7.2" evidence="14"/>